<dbReference type="GO" id="GO:0006357">
    <property type="term" value="P:regulation of transcription by RNA polymerase II"/>
    <property type="evidence" value="ECO:0007669"/>
    <property type="project" value="InterPro"/>
</dbReference>
<dbReference type="EMBL" id="HBFP01006851">
    <property type="protein sequence ID" value="CAD8820508.1"/>
    <property type="molecule type" value="Transcribed_RNA"/>
</dbReference>
<comment type="subcellular location">
    <subcellularLocation>
        <location evidence="1 4">Nucleus</location>
    </subcellularLocation>
</comment>
<comment type="function">
    <text evidence="4">Component of the Mediator complex, a coactivator involved in the regulated transcription of nearly all RNA polymerase II-dependent genes. Mediator functions as a bridge to convey information from gene-specific regulatory proteins to the basal RNA polymerase II transcription machinery. Mediator is recruited to promoters by direct interactions with regulatory proteins and serves as a scaffold for the assembly of a functional preinitiation complex with RNA polymerase II and the general transcription factors.</text>
</comment>
<dbReference type="InterPro" id="IPR013921">
    <property type="entry name" value="Mediator_Med20"/>
</dbReference>
<protein>
    <recommendedName>
        <fullName evidence="4">Mediator of RNA polymerase II transcription subunit 20</fullName>
    </recommendedName>
    <alternativeName>
        <fullName evidence="4">Mediator complex subunit 20</fullName>
    </alternativeName>
</protein>
<keyword evidence="4" id="KW-0804">Transcription</keyword>
<sequence length="269" mass="29688">MGVRCVYRLSVESYDATALEKEILRRIEAHSGRRKSGTCKASFTQFAFGTTVATQSQLPPSTDNTPISSTLKTGILQGLYELTLSEAPRQIFLFALHPTARAVQLLHASSEMHALLPRISNVSEKHKKSTFGMLYDLADFTLRVCLLMDKSKAMGVVLDVEYGACDSLAECFELLDELVSRLCAPLVAAPPLNNGTEPIGSAISNLELNYERIVLTEDEVKGMDVSYRQSRSQQQRTLDIQDGDELPPGSCEIFSLAHLAALYYKVFTT</sequence>
<keyword evidence="4" id="KW-0010">Activator</keyword>
<comment type="similarity">
    <text evidence="2 4">Belongs to the Mediator complex subunit 20 family.</text>
</comment>
<evidence type="ECO:0000256" key="2">
    <source>
        <dbReference type="ARBA" id="ARBA00010743"/>
    </source>
</evidence>
<accession>A0A7S1ESA9</accession>
<dbReference type="AlphaFoldDB" id="A0A7S1ESA9"/>
<dbReference type="Pfam" id="PF08612">
    <property type="entry name" value="Med20"/>
    <property type="match status" value="1"/>
</dbReference>
<evidence type="ECO:0000313" key="5">
    <source>
        <dbReference type="EMBL" id="CAD8820508.1"/>
    </source>
</evidence>
<comment type="subunit">
    <text evidence="4">Component of the Mediator complex.</text>
</comment>
<evidence type="ECO:0000256" key="1">
    <source>
        <dbReference type="ARBA" id="ARBA00004123"/>
    </source>
</evidence>
<name>A0A7S1ESA9_9RHOD</name>
<dbReference type="GO" id="GO:0016592">
    <property type="term" value="C:mediator complex"/>
    <property type="evidence" value="ECO:0007669"/>
    <property type="project" value="InterPro"/>
</dbReference>
<evidence type="ECO:0000256" key="4">
    <source>
        <dbReference type="RuleBase" id="RU364152"/>
    </source>
</evidence>
<organism evidence="5">
    <name type="scientific">Timspurckia oligopyrenoides</name>
    <dbReference type="NCBI Taxonomy" id="708627"/>
    <lineage>
        <taxon>Eukaryota</taxon>
        <taxon>Rhodophyta</taxon>
        <taxon>Bangiophyceae</taxon>
        <taxon>Porphyridiales</taxon>
        <taxon>Porphyridiaceae</taxon>
        <taxon>Timspurckia</taxon>
    </lineage>
</organism>
<evidence type="ECO:0000256" key="3">
    <source>
        <dbReference type="ARBA" id="ARBA00023242"/>
    </source>
</evidence>
<keyword evidence="3 4" id="KW-0539">Nucleus</keyword>
<reference evidence="5" key="1">
    <citation type="submission" date="2021-01" db="EMBL/GenBank/DDBJ databases">
        <authorList>
            <person name="Corre E."/>
            <person name="Pelletier E."/>
            <person name="Niang G."/>
            <person name="Scheremetjew M."/>
            <person name="Finn R."/>
            <person name="Kale V."/>
            <person name="Holt S."/>
            <person name="Cochrane G."/>
            <person name="Meng A."/>
            <person name="Brown T."/>
            <person name="Cohen L."/>
        </authorList>
    </citation>
    <scope>NUCLEOTIDE SEQUENCE</scope>
    <source>
        <strain evidence="5">CCMP3278</strain>
    </source>
</reference>
<keyword evidence="4" id="KW-0805">Transcription regulation</keyword>
<proteinExistence type="inferred from homology"/>
<dbReference type="GO" id="GO:0003712">
    <property type="term" value="F:transcription coregulator activity"/>
    <property type="evidence" value="ECO:0007669"/>
    <property type="project" value="InterPro"/>
</dbReference>
<gene>
    <name evidence="4" type="primary">MED20</name>
    <name evidence="5" type="ORF">TOLI1172_LOCUS4900</name>
</gene>